<dbReference type="PANTHER" id="PTHR37741:SF1">
    <property type="entry name" value="TRANSMEMBRANE PROTEIN"/>
    <property type="match status" value="1"/>
</dbReference>
<evidence type="ECO:0000256" key="2">
    <source>
        <dbReference type="SAM" id="Phobius"/>
    </source>
</evidence>
<accession>A0A8J5EZF1</accession>
<protein>
    <submittedName>
        <fullName evidence="3">Uncharacterized protein</fullName>
    </submittedName>
</protein>
<reference evidence="3 4" key="1">
    <citation type="submission" date="2020-08" db="EMBL/GenBank/DDBJ databases">
        <title>Plant Genome Project.</title>
        <authorList>
            <person name="Zhang R.-G."/>
        </authorList>
    </citation>
    <scope>NUCLEOTIDE SEQUENCE [LARGE SCALE GENOMIC DNA]</scope>
    <source>
        <tissue evidence="3">Rhizome</tissue>
    </source>
</reference>
<comment type="caution">
    <text evidence="3">The sequence shown here is derived from an EMBL/GenBank/DDBJ whole genome shotgun (WGS) entry which is preliminary data.</text>
</comment>
<gene>
    <name evidence="3" type="ORF">ZIOFF_064981</name>
</gene>
<keyword evidence="2" id="KW-0472">Membrane</keyword>
<proteinExistence type="predicted"/>
<name>A0A8J5EZF1_ZINOF</name>
<keyword evidence="2" id="KW-0812">Transmembrane</keyword>
<dbReference type="AlphaFoldDB" id="A0A8J5EZF1"/>
<feature type="transmembrane region" description="Helical" evidence="2">
    <location>
        <begin position="69"/>
        <end position="87"/>
    </location>
</feature>
<dbReference type="PANTHER" id="PTHR37741">
    <property type="entry name" value="TRANSMEMBRANE PROTEIN"/>
    <property type="match status" value="1"/>
</dbReference>
<sequence length="93" mass="9497">MADDDQAFPAGNAAAELNRDKPDQFPTDSVSSNITAARKKKEAAAAAEAAASRSRSGGKCELGSSLKSTLVISGVVVVAVGVAFFVAKKLKQT</sequence>
<evidence type="ECO:0000313" key="3">
    <source>
        <dbReference type="EMBL" id="KAG6475752.1"/>
    </source>
</evidence>
<dbReference type="Proteomes" id="UP000734854">
    <property type="component" value="Unassembled WGS sequence"/>
</dbReference>
<evidence type="ECO:0000256" key="1">
    <source>
        <dbReference type="SAM" id="MobiDB-lite"/>
    </source>
</evidence>
<evidence type="ECO:0000313" key="4">
    <source>
        <dbReference type="Proteomes" id="UP000734854"/>
    </source>
</evidence>
<organism evidence="3 4">
    <name type="scientific">Zingiber officinale</name>
    <name type="common">Ginger</name>
    <name type="synonym">Amomum zingiber</name>
    <dbReference type="NCBI Taxonomy" id="94328"/>
    <lineage>
        <taxon>Eukaryota</taxon>
        <taxon>Viridiplantae</taxon>
        <taxon>Streptophyta</taxon>
        <taxon>Embryophyta</taxon>
        <taxon>Tracheophyta</taxon>
        <taxon>Spermatophyta</taxon>
        <taxon>Magnoliopsida</taxon>
        <taxon>Liliopsida</taxon>
        <taxon>Zingiberales</taxon>
        <taxon>Zingiberaceae</taxon>
        <taxon>Zingiber</taxon>
    </lineage>
</organism>
<keyword evidence="2" id="KW-1133">Transmembrane helix</keyword>
<dbReference type="EMBL" id="JACMSC010000018">
    <property type="protein sequence ID" value="KAG6475752.1"/>
    <property type="molecule type" value="Genomic_DNA"/>
</dbReference>
<feature type="region of interest" description="Disordered" evidence="1">
    <location>
        <begin position="1"/>
        <end position="33"/>
    </location>
</feature>
<keyword evidence="4" id="KW-1185">Reference proteome</keyword>